<accession>A0A077EIB1</accession>
<evidence type="ECO:0000313" key="2">
    <source>
        <dbReference type="Proteomes" id="UP000028933"/>
    </source>
</evidence>
<evidence type="ECO:0000313" key="1">
    <source>
        <dbReference type="EMBL" id="AIL45295.1"/>
    </source>
</evidence>
<dbReference type="AlphaFoldDB" id="A0A077EIB1"/>
<dbReference type="KEGG" id="eao:BD94_1520"/>
<name>A0A077EIB1_9FLAO</name>
<organism evidence="1 2">
    <name type="scientific">Elizabethkingia anophelis NUHP1</name>
    <dbReference type="NCBI Taxonomy" id="1338011"/>
    <lineage>
        <taxon>Bacteria</taxon>
        <taxon>Pseudomonadati</taxon>
        <taxon>Bacteroidota</taxon>
        <taxon>Flavobacteriia</taxon>
        <taxon>Flavobacteriales</taxon>
        <taxon>Weeksellaceae</taxon>
        <taxon>Elizabethkingia</taxon>
    </lineage>
</organism>
<sequence length="161" mass="18717">MGGIYNKFQDDGLQIDDKRRLQVFALDYNNTISKLGTFITAEWTWVKVDVPETYTQQYGNRQHGGFVDIVQPVIKRKVLGWENAVVNLACRFEYVDWNVGYFRENNSQIGDDLWSIMPAISFRPNSQTVFRLNYRFQKQRDIFANPAATTVGFSFGISTYF</sequence>
<dbReference type="RefSeq" id="WP_024563782.1">
    <property type="nucleotide sequence ID" value="NZ_CP007547.1"/>
</dbReference>
<dbReference type="HOGENOM" id="CLU_1641102_0_0_10"/>
<gene>
    <name evidence="1" type="ORF">BD94_1520</name>
</gene>
<protein>
    <submittedName>
        <fullName evidence="1">Uncharacterized protein</fullName>
    </submittedName>
</protein>
<dbReference type="eggNOG" id="COG1730">
    <property type="taxonomic scope" value="Bacteria"/>
</dbReference>
<dbReference type="Proteomes" id="UP000028933">
    <property type="component" value="Chromosome"/>
</dbReference>
<proteinExistence type="predicted"/>
<dbReference type="EMBL" id="CP007547">
    <property type="protein sequence ID" value="AIL45295.1"/>
    <property type="molecule type" value="Genomic_DNA"/>
</dbReference>
<reference evidence="1 2" key="1">
    <citation type="journal article" date="2013" name="Lancet">
        <title>First case of E anophelis outbreak in an intensive-care unit.</title>
        <authorList>
            <person name="Teo J."/>
            <person name="Tan S.Y."/>
            <person name="Tay M."/>
            <person name="Ding Y."/>
            <person name="Kjelleberg S."/>
            <person name="Givskov M."/>
            <person name="Lin R.T."/>
            <person name="Yang L."/>
        </authorList>
    </citation>
    <scope>NUCLEOTIDE SEQUENCE [LARGE SCALE GENOMIC DNA]</scope>
    <source>
        <strain evidence="1 2">NUHP1</strain>
    </source>
</reference>